<keyword evidence="2" id="KW-0472">Membrane</keyword>
<feature type="region of interest" description="Disordered" evidence="1">
    <location>
        <begin position="33"/>
        <end position="56"/>
    </location>
</feature>
<proteinExistence type="predicted"/>
<reference evidence="3 4" key="1">
    <citation type="submission" date="2021-07" db="EMBL/GenBank/DDBJ databases">
        <authorList>
            <person name="Palmer J.M."/>
        </authorList>
    </citation>
    <scope>NUCLEOTIDE SEQUENCE [LARGE SCALE GENOMIC DNA]</scope>
    <source>
        <strain evidence="3 4">AT_MEX2019</strain>
        <tissue evidence="3">Muscle</tissue>
    </source>
</reference>
<evidence type="ECO:0000313" key="4">
    <source>
        <dbReference type="Proteomes" id="UP001345963"/>
    </source>
</evidence>
<dbReference type="EMBL" id="JAHUTI010042915">
    <property type="protein sequence ID" value="MED6246398.1"/>
    <property type="molecule type" value="Genomic_DNA"/>
</dbReference>
<keyword evidence="2" id="KW-1133">Transmembrane helix</keyword>
<feature type="non-terminal residue" evidence="3">
    <location>
        <position position="56"/>
    </location>
</feature>
<comment type="caution">
    <text evidence="3">The sequence shown here is derived from an EMBL/GenBank/DDBJ whole genome shotgun (WGS) entry which is preliminary data.</text>
</comment>
<organism evidence="3 4">
    <name type="scientific">Ataeniobius toweri</name>
    <dbReference type="NCBI Taxonomy" id="208326"/>
    <lineage>
        <taxon>Eukaryota</taxon>
        <taxon>Metazoa</taxon>
        <taxon>Chordata</taxon>
        <taxon>Craniata</taxon>
        <taxon>Vertebrata</taxon>
        <taxon>Euteleostomi</taxon>
        <taxon>Actinopterygii</taxon>
        <taxon>Neopterygii</taxon>
        <taxon>Teleostei</taxon>
        <taxon>Neoteleostei</taxon>
        <taxon>Acanthomorphata</taxon>
        <taxon>Ovalentaria</taxon>
        <taxon>Atherinomorphae</taxon>
        <taxon>Cyprinodontiformes</taxon>
        <taxon>Goodeidae</taxon>
        <taxon>Ataeniobius</taxon>
    </lineage>
</organism>
<keyword evidence="4" id="KW-1185">Reference proteome</keyword>
<evidence type="ECO:0000256" key="1">
    <source>
        <dbReference type="SAM" id="MobiDB-lite"/>
    </source>
</evidence>
<name>A0ABU7B811_9TELE</name>
<evidence type="ECO:0000256" key="2">
    <source>
        <dbReference type="SAM" id="Phobius"/>
    </source>
</evidence>
<feature type="transmembrane region" description="Helical" evidence="2">
    <location>
        <begin position="12"/>
        <end position="31"/>
    </location>
</feature>
<gene>
    <name evidence="3" type="ORF">ATANTOWER_017301</name>
</gene>
<dbReference type="Proteomes" id="UP001345963">
    <property type="component" value="Unassembled WGS sequence"/>
</dbReference>
<protein>
    <recommendedName>
        <fullName evidence="5">NADH dehydrogenase subunit 1</fullName>
    </recommendedName>
</protein>
<accession>A0ABU7B811</accession>
<sequence length="56" mass="6094">MDAPHISQLAELILCCAGIPAVGICVGWPLASANSHPSERRSGKKRQERHDWLSAE</sequence>
<evidence type="ECO:0000313" key="3">
    <source>
        <dbReference type="EMBL" id="MED6246398.1"/>
    </source>
</evidence>
<keyword evidence="2" id="KW-0812">Transmembrane</keyword>
<evidence type="ECO:0008006" key="5">
    <source>
        <dbReference type="Google" id="ProtNLM"/>
    </source>
</evidence>